<dbReference type="EMBL" id="CP010822">
    <property type="protein sequence ID" value="ALJ91442.1"/>
    <property type="molecule type" value="Genomic_DNA"/>
</dbReference>
<evidence type="ECO:0000313" key="3">
    <source>
        <dbReference type="Proteomes" id="UP000058660"/>
    </source>
</evidence>
<name>A0ABN4IJE0_THEA5</name>
<gene>
    <name evidence="2" type="ORF">TO73_1603</name>
</gene>
<dbReference type="RefSeq" id="WP_003046233.1">
    <property type="nucleotide sequence ID" value="NZ_CP010822.1"/>
</dbReference>
<keyword evidence="1" id="KW-1133">Transmembrane helix</keyword>
<organism evidence="2 3">
    <name type="scientific">Thermus aquaticus (strain ATCC BAA-2747 / Y51MC23)</name>
    <dbReference type="NCBI Taxonomy" id="498848"/>
    <lineage>
        <taxon>Bacteria</taxon>
        <taxon>Thermotogati</taxon>
        <taxon>Deinococcota</taxon>
        <taxon>Deinococci</taxon>
        <taxon>Thermales</taxon>
        <taxon>Thermaceae</taxon>
        <taxon>Thermus</taxon>
    </lineage>
</organism>
<protein>
    <submittedName>
        <fullName evidence="2">Uncharacterized protein</fullName>
    </submittedName>
</protein>
<proteinExistence type="predicted"/>
<feature type="transmembrane region" description="Helical" evidence="1">
    <location>
        <begin position="117"/>
        <end position="137"/>
    </location>
</feature>
<reference evidence="3" key="1">
    <citation type="journal article" date="2015" name="PLoS ONE">
        <title>Complete Genome Sequence of Thermus aquaticus Y51MC23.</title>
        <authorList>
            <person name="Brumm P.J."/>
            <person name="Monsma S."/>
            <person name="Keough B."/>
            <person name="Jasinovica S."/>
            <person name="Ferguson E."/>
            <person name="Schoenfeld T."/>
            <person name="Lodes M."/>
            <person name="Mead D.A."/>
        </authorList>
    </citation>
    <scope>NUCLEOTIDE SEQUENCE [LARGE SCALE GENOMIC DNA]</scope>
    <source>
        <strain evidence="3">BAA-2747 / Y51MC23</strain>
    </source>
</reference>
<feature type="transmembrane region" description="Helical" evidence="1">
    <location>
        <begin position="29"/>
        <end position="49"/>
    </location>
</feature>
<keyword evidence="3" id="KW-1185">Reference proteome</keyword>
<evidence type="ECO:0000256" key="1">
    <source>
        <dbReference type="SAM" id="Phobius"/>
    </source>
</evidence>
<feature type="transmembrane region" description="Helical" evidence="1">
    <location>
        <begin position="56"/>
        <end position="85"/>
    </location>
</feature>
<sequence>MGALISGLLELFQWLAATAHNFFTWLGGLVRQVVGWFLGLAQAVVNLAWDLLKDLLGWLIAFLFWVLGGLVELILVALTALVGLLPSLPQGFHLGAPWHVIVPAFNVANQILPISEAIMLGGIWLTFYGLMALWRAITFLRGGR</sequence>
<keyword evidence="1" id="KW-0472">Membrane</keyword>
<keyword evidence="1" id="KW-0812">Transmembrane</keyword>
<evidence type="ECO:0000313" key="2">
    <source>
        <dbReference type="EMBL" id="ALJ91442.1"/>
    </source>
</evidence>
<dbReference type="Proteomes" id="UP000058660">
    <property type="component" value="Chromosome"/>
</dbReference>
<accession>A0ABN4IJE0</accession>